<dbReference type="Gene3D" id="3.40.50.300">
    <property type="entry name" value="P-loop containing nucleotide triphosphate hydrolases"/>
    <property type="match status" value="1"/>
</dbReference>
<feature type="compositionally biased region" description="Low complexity" evidence="9">
    <location>
        <begin position="156"/>
        <end position="171"/>
    </location>
</feature>
<feature type="transmembrane region" description="Helical" evidence="10">
    <location>
        <begin position="457"/>
        <end position="482"/>
    </location>
</feature>
<dbReference type="PROSITE" id="PS50929">
    <property type="entry name" value="ABC_TM1F"/>
    <property type="match status" value="1"/>
</dbReference>
<dbReference type="InterPro" id="IPR003593">
    <property type="entry name" value="AAA+_ATPase"/>
</dbReference>
<feature type="domain" description="ABC transporter" evidence="11">
    <location>
        <begin position="738"/>
        <end position="970"/>
    </location>
</feature>
<dbReference type="FunCoup" id="A0A0L0HH40">
    <property type="interactions" value="67"/>
</dbReference>
<gene>
    <name evidence="13" type="ORF">SPPG_04715</name>
</gene>
<feature type="transmembrane region" description="Helical" evidence="10">
    <location>
        <begin position="276"/>
        <end position="295"/>
    </location>
</feature>
<keyword evidence="3 10" id="KW-0812">Transmembrane</keyword>
<evidence type="ECO:0000256" key="9">
    <source>
        <dbReference type="SAM" id="MobiDB-lite"/>
    </source>
</evidence>
<feature type="compositionally biased region" description="Basic residues" evidence="9">
    <location>
        <begin position="1105"/>
        <end position="1117"/>
    </location>
</feature>
<dbReference type="Pfam" id="PF00005">
    <property type="entry name" value="ABC_tran"/>
    <property type="match status" value="1"/>
</dbReference>
<feature type="region of interest" description="Disordered" evidence="9">
    <location>
        <begin position="128"/>
        <end position="173"/>
    </location>
</feature>
<dbReference type="PANTHER" id="PTHR24221">
    <property type="entry name" value="ATP-BINDING CASSETTE SUB-FAMILY B"/>
    <property type="match status" value="1"/>
</dbReference>
<dbReference type="Proteomes" id="UP000053201">
    <property type="component" value="Unassembled WGS sequence"/>
</dbReference>
<dbReference type="RefSeq" id="XP_016608431.1">
    <property type="nucleotide sequence ID" value="XM_016752947.1"/>
</dbReference>
<feature type="transmembrane region" description="Helical" evidence="10">
    <location>
        <begin position="307"/>
        <end position="334"/>
    </location>
</feature>
<dbReference type="InterPro" id="IPR036640">
    <property type="entry name" value="ABC1_TM_sf"/>
</dbReference>
<dbReference type="Pfam" id="PF00664">
    <property type="entry name" value="ABC_membrane"/>
    <property type="match status" value="1"/>
</dbReference>
<comment type="similarity">
    <text evidence="8">Belongs to the ABC transporter superfamily. ABCB family. Heavy Metal importer (TC 3.A.1.210) subfamily.</text>
</comment>
<feature type="transmembrane region" description="Helical" evidence="10">
    <location>
        <begin position="191"/>
        <end position="209"/>
    </location>
</feature>
<dbReference type="EMBL" id="KQ257456">
    <property type="protein sequence ID" value="KND00392.1"/>
    <property type="molecule type" value="Genomic_DNA"/>
</dbReference>
<dbReference type="GO" id="GO:0020037">
    <property type="term" value="F:heme binding"/>
    <property type="evidence" value="ECO:0007669"/>
    <property type="project" value="TreeGrafter"/>
</dbReference>
<evidence type="ECO:0000313" key="13">
    <source>
        <dbReference type="EMBL" id="KND00392.1"/>
    </source>
</evidence>
<feature type="transmembrane region" description="Helical" evidence="10">
    <location>
        <begin position="29"/>
        <end position="49"/>
    </location>
</feature>
<dbReference type="PROSITE" id="PS50893">
    <property type="entry name" value="ABC_TRANSPORTER_2"/>
    <property type="match status" value="1"/>
</dbReference>
<dbReference type="SUPFAM" id="SSF52540">
    <property type="entry name" value="P-loop containing nucleoside triphosphate hydrolases"/>
    <property type="match status" value="1"/>
</dbReference>
<feature type="compositionally biased region" description="Polar residues" evidence="9">
    <location>
        <begin position="1089"/>
        <end position="1104"/>
    </location>
</feature>
<comment type="subcellular location">
    <subcellularLocation>
        <location evidence="1">Membrane</location>
        <topology evidence="1">Multi-pass membrane protein</topology>
    </subcellularLocation>
</comment>
<evidence type="ECO:0000259" key="11">
    <source>
        <dbReference type="PROSITE" id="PS50893"/>
    </source>
</evidence>
<keyword evidence="5" id="KW-0067">ATP-binding</keyword>
<dbReference type="OrthoDB" id="6500128at2759"/>
<dbReference type="PANTHER" id="PTHR24221:SF654">
    <property type="entry name" value="ATP-BINDING CASSETTE SUB-FAMILY B MEMBER 6"/>
    <property type="match status" value="1"/>
</dbReference>
<feature type="compositionally biased region" description="Basic and acidic residues" evidence="9">
    <location>
        <begin position="1017"/>
        <end position="1035"/>
    </location>
</feature>
<dbReference type="STRING" id="645134.A0A0L0HH40"/>
<keyword evidence="6 10" id="KW-1133">Transmembrane helix</keyword>
<dbReference type="GeneID" id="27688147"/>
<dbReference type="CDD" id="cd03253">
    <property type="entry name" value="ABCC_ATM1_transporter"/>
    <property type="match status" value="1"/>
</dbReference>
<keyword evidence="2" id="KW-0813">Transport</keyword>
<organism evidence="13 14">
    <name type="scientific">Spizellomyces punctatus (strain DAOM BR117)</name>
    <dbReference type="NCBI Taxonomy" id="645134"/>
    <lineage>
        <taxon>Eukaryota</taxon>
        <taxon>Fungi</taxon>
        <taxon>Fungi incertae sedis</taxon>
        <taxon>Chytridiomycota</taxon>
        <taxon>Chytridiomycota incertae sedis</taxon>
        <taxon>Chytridiomycetes</taxon>
        <taxon>Spizellomycetales</taxon>
        <taxon>Spizellomycetaceae</taxon>
        <taxon>Spizellomyces</taxon>
    </lineage>
</organism>
<feature type="transmembrane region" description="Helical" evidence="10">
    <location>
        <begin position="399"/>
        <end position="418"/>
    </location>
</feature>
<evidence type="ECO:0000256" key="5">
    <source>
        <dbReference type="ARBA" id="ARBA00022840"/>
    </source>
</evidence>
<dbReference type="InterPro" id="IPR017871">
    <property type="entry name" value="ABC_transporter-like_CS"/>
</dbReference>
<dbReference type="GO" id="GO:0005774">
    <property type="term" value="C:vacuolar membrane"/>
    <property type="evidence" value="ECO:0007669"/>
    <property type="project" value="TreeGrafter"/>
</dbReference>
<dbReference type="GO" id="GO:0016887">
    <property type="term" value="F:ATP hydrolysis activity"/>
    <property type="evidence" value="ECO:0007669"/>
    <property type="project" value="InterPro"/>
</dbReference>
<feature type="transmembrane region" description="Helical" evidence="10">
    <location>
        <begin position="527"/>
        <end position="553"/>
    </location>
</feature>
<dbReference type="eggNOG" id="KOG0056">
    <property type="taxonomic scope" value="Eukaryota"/>
</dbReference>
<dbReference type="InterPro" id="IPR011527">
    <property type="entry name" value="ABC1_TM_dom"/>
</dbReference>
<feature type="region of interest" description="Disordered" evidence="9">
    <location>
        <begin position="993"/>
        <end position="1126"/>
    </location>
</feature>
<dbReference type="VEuPathDB" id="FungiDB:SPPG_04715"/>
<dbReference type="InParanoid" id="A0A0L0HH40"/>
<name>A0A0L0HH40_SPIPD</name>
<proteinExistence type="inferred from homology"/>
<feature type="compositionally biased region" description="Acidic residues" evidence="9">
    <location>
        <begin position="1006"/>
        <end position="1016"/>
    </location>
</feature>
<feature type="domain" description="ABC transmembrane type-1" evidence="12">
    <location>
        <begin position="402"/>
        <end position="704"/>
    </location>
</feature>
<dbReference type="PROSITE" id="PS00211">
    <property type="entry name" value="ABC_TRANSPORTER_1"/>
    <property type="match status" value="1"/>
</dbReference>
<keyword evidence="4" id="KW-0547">Nucleotide-binding</keyword>
<keyword evidence="14" id="KW-1185">Reference proteome</keyword>
<reference evidence="13 14" key="1">
    <citation type="submission" date="2009-08" db="EMBL/GenBank/DDBJ databases">
        <title>The Genome Sequence of Spizellomyces punctatus strain DAOM BR117.</title>
        <authorList>
            <consortium name="The Broad Institute Genome Sequencing Platform"/>
            <person name="Russ C."/>
            <person name="Cuomo C."/>
            <person name="Shea T."/>
            <person name="Young S.K."/>
            <person name="Zeng Q."/>
            <person name="Koehrsen M."/>
            <person name="Haas B."/>
            <person name="Borodovsky M."/>
            <person name="Guigo R."/>
            <person name="Alvarado L."/>
            <person name="Berlin A."/>
            <person name="Bochicchio J."/>
            <person name="Borenstein D."/>
            <person name="Chapman S."/>
            <person name="Chen Z."/>
            <person name="Engels R."/>
            <person name="Freedman E."/>
            <person name="Gellesch M."/>
            <person name="Goldberg J."/>
            <person name="Griggs A."/>
            <person name="Gujja S."/>
            <person name="Heiman D."/>
            <person name="Hepburn T."/>
            <person name="Howarth C."/>
            <person name="Jen D."/>
            <person name="Larson L."/>
            <person name="Lewis B."/>
            <person name="Mehta T."/>
            <person name="Park D."/>
            <person name="Pearson M."/>
            <person name="Roberts A."/>
            <person name="Saif S."/>
            <person name="Shenoy N."/>
            <person name="Sisk P."/>
            <person name="Stolte C."/>
            <person name="Sykes S."/>
            <person name="Thomson T."/>
            <person name="Walk T."/>
            <person name="White J."/>
            <person name="Yandava C."/>
            <person name="Burger G."/>
            <person name="Gray M.W."/>
            <person name="Holland P.W.H."/>
            <person name="King N."/>
            <person name="Lang F.B.F."/>
            <person name="Roger A.J."/>
            <person name="Ruiz-Trillo I."/>
            <person name="Lander E."/>
            <person name="Nusbaum C."/>
        </authorList>
    </citation>
    <scope>NUCLEOTIDE SEQUENCE [LARGE SCALE GENOMIC DNA]</scope>
    <source>
        <strain evidence="13 14">DAOM BR117</strain>
    </source>
</reference>
<dbReference type="Gene3D" id="1.20.1560.10">
    <property type="entry name" value="ABC transporter type 1, transmembrane domain"/>
    <property type="match status" value="1"/>
</dbReference>
<dbReference type="CDD" id="cd18581">
    <property type="entry name" value="ABC_6TM_ABCB6"/>
    <property type="match status" value="1"/>
</dbReference>
<evidence type="ECO:0000256" key="2">
    <source>
        <dbReference type="ARBA" id="ARBA00022448"/>
    </source>
</evidence>
<evidence type="ECO:0000256" key="3">
    <source>
        <dbReference type="ARBA" id="ARBA00022692"/>
    </source>
</evidence>
<dbReference type="GO" id="GO:0015439">
    <property type="term" value="F:ABC-type heme transporter activity"/>
    <property type="evidence" value="ECO:0007669"/>
    <property type="project" value="TreeGrafter"/>
</dbReference>
<evidence type="ECO:0000313" key="14">
    <source>
        <dbReference type="Proteomes" id="UP000053201"/>
    </source>
</evidence>
<evidence type="ECO:0000256" key="8">
    <source>
        <dbReference type="ARBA" id="ARBA00024363"/>
    </source>
</evidence>
<evidence type="ECO:0000256" key="6">
    <source>
        <dbReference type="ARBA" id="ARBA00022989"/>
    </source>
</evidence>
<dbReference type="GO" id="GO:0005524">
    <property type="term" value="F:ATP binding"/>
    <property type="evidence" value="ECO:0007669"/>
    <property type="project" value="UniProtKB-KW"/>
</dbReference>
<feature type="compositionally biased region" description="Basic and acidic residues" evidence="9">
    <location>
        <begin position="1045"/>
        <end position="1065"/>
    </location>
</feature>
<feature type="compositionally biased region" description="Acidic residues" evidence="9">
    <location>
        <begin position="138"/>
        <end position="154"/>
    </location>
</feature>
<dbReference type="SMART" id="SM00382">
    <property type="entry name" value="AAA"/>
    <property type="match status" value="1"/>
</dbReference>
<keyword evidence="7 10" id="KW-0472">Membrane</keyword>
<feature type="compositionally biased region" description="Polar residues" evidence="9">
    <location>
        <begin position="1067"/>
        <end position="1077"/>
    </location>
</feature>
<evidence type="ECO:0000256" key="1">
    <source>
        <dbReference type="ARBA" id="ARBA00004141"/>
    </source>
</evidence>
<evidence type="ECO:0000256" key="10">
    <source>
        <dbReference type="SAM" id="Phobius"/>
    </source>
</evidence>
<evidence type="ECO:0000259" key="12">
    <source>
        <dbReference type="PROSITE" id="PS50929"/>
    </source>
</evidence>
<dbReference type="FunFam" id="3.40.50.300:FF:000186">
    <property type="entry name" value="ATP-binding cassette sub-family B member 7, mitochondrial"/>
    <property type="match status" value="1"/>
</dbReference>
<evidence type="ECO:0000256" key="4">
    <source>
        <dbReference type="ARBA" id="ARBA00022741"/>
    </source>
</evidence>
<sequence>MSTPPPDTVHAPTPFLYCPGPIFFPNLHVFSPCFLHTLIPTILILYLLAVHIYRRWFPAGGNQPSIHISSDGRTRNGNDWSFGRFLGRTSWFWRRRSGRNGHRGSGNVAGRGDQGLYAHEVDAEDERLLNGDVPNNLDPEDLVTEGEVGPDESVGESLAETPPTPTSEAPSGVVHGIQISPAYQRLVNMSYTLVIFIILAHTFEALWIAGRFLPNSSKMPPFETPRPPVYYISIYSLVVIPWIVHYREMLRDGKQTGLSFSISFQAGPASGRIKGFWVLAFILYLIELAHIIVYLRHTPTIGDESAYTFSTAFVISFFVRLSLVSILLVLAAAIDVHARAVQAQGSYYIDAESGGPGSTETPIPDIYQPPTTFGEFAAHFKKLLPFIWPKGKHALKLQVMIVACFALLIVGRIINLLVPLQYKRVVDALGGSFGFKDGKDEKGLAGSQPEDIPYGDILLFVFLRFMSGGVGLLSTLQSYLWIPVGQYTTRQISVKMFEHLHNLSLRFHLNRKTGEILRVQDRGVASIVSLFSSILFNIVPTLADIAIACFYFTIEFDMYFGFIVFTTMGLYIFCTIIITEWRTKYRRIANLLDNAMEAKAVDSLLNFETVKYYNAEEFEVDQYTKAVKEYQKADFTSSMTLSVLNTTQNVIIQVGLLVGCLLCAKRIVYDKTMTVGDFVLYLSYITQLYGPLNWFGNYYRVIQKNFVDMEKMLDLFKEPVEIDDPPEPKPLIVKGGEVVFDKVSFAYDPRRPVLEDVSFKAEPGSTIALVGPSGSGKSTILRLLFRFYDIQQGSISIDGVDIRDVRQKALRGSIGVVPQDTVLFNDTIKYNLLYGRPGASDHEVFVTAEAAQIHDRILSFPDGYETKVGERGLRLSGGEKQRVAIARTLLKNPAIILLDEATSALDTRSEAALQSALLTRSRTTIVIAHRLSTIVNADQILVLKEGRIVERGTHESLMRMRDGVYFDMWMKQLKDEQGLGGLASMTSMDRWLSSTPSVEELKDDDHDVEEGEGETEEATKAKREPTNWEEVKDAEQAVNEDVPYETEHISKPKEDVTPSVMREECPSNGSPRPSVLTNHEEDDGDVATENGTNGRESVASTGSAKRTKKKKKGKKGKGNVNGGGGA</sequence>
<accession>A0A0L0HH40</accession>
<dbReference type="InterPro" id="IPR039421">
    <property type="entry name" value="Type_1_exporter"/>
</dbReference>
<dbReference type="InterPro" id="IPR003439">
    <property type="entry name" value="ABC_transporter-like_ATP-bd"/>
</dbReference>
<dbReference type="InterPro" id="IPR027417">
    <property type="entry name" value="P-loop_NTPase"/>
</dbReference>
<dbReference type="AlphaFoldDB" id="A0A0L0HH40"/>
<feature type="transmembrane region" description="Helical" evidence="10">
    <location>
        <begin position="559"/>
        <end position="578"/>
    </location>
</feature>
<feature type="transmembrane region" description="Helical" evidence="10">
    <location>
        <begin position="229"/>
        <end position="246"/>
    </location>
</feature>
<dbReference type="SUPFAM" id="SSF90123">
    <property type="entry name" value="ABC transporter transmembrane region"/>
    <property type="match status" value="1"/>
</dbReference>
<protein>
    <submittedName>
        <fullName evidence="13">Uncharacterized protein</fullName>
    </submittedName>
</protein>
<evidence type="ECO:0000256" key="7">
    <source>
        <dbReference type="ARBA" id="ARBA00023136"/>
    </source>
</evidence>